<dbReference type="OrthoDB" id="10522754at2759"/>
<gene>
    <name evidence="1" type="ORF">NECAME_14717</name>
</gene>
<dbReference type="Proteomes" id="UP000053676">
    <property type="component" value="Unassembled WGS sequence"/>
</dbReference>
<proteinExistence type="predicted"/>
<reference evidence="2" key="1">
    <citation type="journal article" date="2014" name="Nat. Genet.">
        <title>Genome of the human hookworm Necator americanus.</title>
        <authorList>
            <person name="Tang Y.T."/>
            <person name="Gao X."/>
            <person name="Rosa B.A."/>
            <person name="Abubucker S."/>
            <person name="Hallsworth-Pepin K."/>
            <person name="Martin J."/>
            <person name="Tyagi R."/>
            <person name="Heizer E."/>
            <person name="Zhang X."/>
            <person name="Bhonagiri-Palsikar V."/>
            <person name="Minx P."/>
            <person name="Warren W.C."/>
            <person name="Wang Q."/>
            <person name="Zhan B."/>
            <person name="Hotez P.J."/>
            <person name="Sternberg P.W."/>
            <person name="Dougall A."/>
            <person name="Gaze S.T."/>
            <person name="Mulvenna J."/>
            <person name="Sotillo J."/>
            <person name="Ranganathan S."/>
            <person name="Rabelo E.M."/>
            <person name="Wilson R.K."/>
            <person name="Felgner P.L."/>
            <person name="Bethony J."/>
            <person name="Hawdon J.M."/>
            <person name="Gasser R.B."/>
            <person name="Loukas A."/>
            <person name="Mitreva M."/>
        </authorList>
    </citation>
    <scope>NUCLEOTIDE SEQUENCE [LARGE SCALE GENOMIC DNA]</scope>
</reference>
<name>W2SP86_NECAM</name>
<evidence type="ECO:0000313" key="2">
    <source>
        <dbReference type="Proteomes" id="UP000053676"/>
    </source>
</evidence>
<dbReference type="AlphaFoldDB" id="W2SP86"/>
<accession>W2SP86</accession>
<organism evidence="1 2">
    <name type="scientific">Necator americanus</name>
    <name type="common">Human hookworm</name>
    <dbReference type="NCBI Taxonomy" id="51031"/>
    <lineage>
        <taxon>Eukaryota</taxon>
        <taxon>Metazoa</taxon>
        <taxon>Ecdysozoa</taxon>
        <taxon>Nematoda</taxon>
        <taxon>Chromadorea</taxon>
        <taxon>Rhabditida</taxon>
        <taxon>Rhabditina</taxon>
        <taxon>Rhabditomorpha</taxon>
        <taxon>Strongyloidea</taxon>
        <taxon>Ancylostomatidae</taxon>
        <taxon>Bunostominae</taxon>
        <taxon>Necator</taxon>
    </lineage>
</organism>
<keyword evidence="2" id="KW-1185">Reference proteome</keyword>
<dbReference type="EMBL" id="KI668942">
    <property type="protein sequence ID" value="ETN70517.1"/>
    <property type="molecule type" value="Genomic_DNA"/>
</dbReference>
<dbReference type="KEGG" id="nai:NECAME_14717"/>
<evidence type="ECO:0000313" key="1">
    <source>
        <dbReference type="EMBL" id="ETN70517.1"/>
    </source>
</evidence>
<sequence>MSTFLKGRLLNEFRWGEKRVYKLNRILSIGGNSLKMARPKGVTTEDAGLRTMLRLLFCIGVSALLRIEYLVAAAIVASFAPDWSQNKVRIFSVRVVSFTHATISSLGCLCSLLSDPNYFKEPYDYRTDSAQYVFLFSMGEQIDLI</sequence>
<protein>
    <submittedName>
        <fullName evidence="1">Uncharacterized protein</fullName>
    </submittedName>
</protein>